<evidence type="ECO:0000313" key="7">
    <source>
        <dbReference type="Proteomes" id="UP000562254"/>
    </source>
</evidence>
<comment type="similarity">
    <text evidence="1">Belongs to the leucine-binding protein family.</text>
</comment>
<dbReference type="PANTHER" id="PTHR30483:SF6">
    <property type="entry name" value="PERIPLASMIC BINDING PROTEIN OF ABC TRANSPORTER FOR NATURAL AMINO ACIDS"/>
    <property type="match status" value="1"/>
</dbReference>
<dbReference type="RefSeq" id="WP_184486706.1">
    <property type="nucleotide sequence ID" value="NZ_JAAEDJ010000073.1"/>
</dbReference>
<feature type="signal peptide" evidence="4">
    <location>
        <begin position="1"/>
        <end position="26"/>
    </location>
</feature>
<keyword evidence="7" id="KW-1185">Reference proteome</keyword>
<keyword evidence="2 4" id="KW-0732">Signal</keyword>
<dbReference type="GO" id="GO:0006865">
    <property type="term" value="P:amino acid transport"/>
    <property type="evidence" value="ECO:0007669"/>
    <property type="project" value="UniProtKB-KW"/>
</dbReference>
<dbReference type="SUPFAM" id="SSF53822">
    <property type="entry name" value="Periplasmic binding protein-like I"/>
    <property type="match status" value="1"/>
</dbReference>
<protein>
    <submittedName>
        <fullName evidence="6">ABC-type branched-subunit amino acid transport system substrate-binding protein</fullName>
    </submittedName>
</protein>
<dbReference type="Gene3D" id="3.40.50.2300">
    <property type="match status" value="2"/>
</dbReference>
<gene>
    <name evidence="6" type="ORF">FHS88_003465</name>
</gene>
<evidence type="ECO:0000313" key="6">
    <source>
        <dbReference type="EMBL" id="MBB5691312.1"/>
    </source>
</evidence>
<feature type="domain" description="Leucine-binding protein" evidence="5">
    <location>
        <begin position="32"/>
        <end position="369"/>
    </location>
</feature>
<evidence type="ECO:0000256" key="4">
    <source>
        <dbReference type="SAM" id="SignalP"/>
    </source>
</evidence>
<proteinExistence type="inferred from homology"/>
<evidence type="ECO:0000256" key="2">
    <source>
        <dbReference type="ARBA" id="ARBA00022729"/>
    </source>
</evidence>
<evidence type="ECO:0000256" key="3">
    <source>
        <dbReference type="ARBA" id="ARBA00022970"/>
    </source>
</evidence>
<evidence type="ECO:0000256" key="1">
    <source>
        <dbReference type="ARBA" id="ARBA00010062"/>
    </source>
</evidence>
<sequence>MFGPLIARRALLGTALAAPFIRPSFAQGSDPYVIGTLFPMSGPNAEYGKLFTDGVQLAIDHMRAENLLRRPVRVQSEDSQALPQQAVIGMTKLINVDRASWVLTGFTSVSKAVAPVADRARTITVNGGAVGPDLERLSPYFWNVIPLAHLETRAIFPFLIRRDLKRVALIYVDDPFGDAILQLMQREFPAAGGTVAGVFSIPRAQQNFGAVAARVRQARPDAVYIASFGAQQPQIIKGLRDNGVRQPLISYSGINIGSVLSLPEAEGLIFTSQKFDFSAGDALTRRFAADFRARHGADPAIYNTNYYNGTRLFALLAAELERENKPVNGDTLRETLLRIREFDLVGGKASFDEHGSMTAAIQINEIRGGRMTPIAG</sequence>
<name>A0A840Y9U0_9PROT</name>
<dbReference type="Pfam" id="PF13458">
    <property type="entry name" value="Peripla_BP_6"/>
    <property type="match status" value="1"/>
</dbReference>
<evidence type="ECO:0000259" key="5">
    <source>
        <dbReference type="Pfam" id="PF13458"/>
    </source>
</evidence>
<keyword evidence="3" id="KW-0029">Amino-acid transport</keyword>
<dbReference type="InterPro" id="IPR028082">
    <property type="entry name" value="Peripla_BP_I"/>
</dbReference>
<dbReference type="AlphaFoldDB" id="A0A840Y9U0"/>
<comment type="caution">
    <text evidence="6">The sequence shown here is derived from an EMBL/GenBank/DDBJ whole genome shotgun (WGS) entry which is preliminary data.</text>
</comment>
<organism evidence="6 7">
    <name type="scientific">Neoroseomonas alkaliterrae</name>
    <dbReference type="NCBI Taxonomy" id="1452450"/>
    <lineage>
        <taxon>Bacteria</taxon>
        <taxon>Pseudomonadati</taxon>
        <taxon>Pseudomonadota</taxon>
        <taxon>Alphaproteobacteria</taxon>
        <taxon>Acetobacterales</taxon>
        <taxon>Acetobacteraceae</taxon>
        <taxon>Neoroseomonas</taxon>
    </lineage>
</organism>
<dbReference type="PANTHER" id="PTHR30483">
    <property type="entry name" value="LEUCINE-SPECIFIC-BINDING PROTEIN"/>
    <property type="match status" value="1"/>
</dbReference>
<dbReference type="EMBL" id="JACIJE010000011">
    <property type="protein sequence ID" value="MBB5691312.1"/>
    <property type="molecule type" value="Genomic_DNA"/>
</dbReference>
<reference evidence="6 7" key="1">
    <citation type="submission" date="2020-08" db="EMBL/GenBank/DDBJ databases">
        <title>Genomic Encyclopedia of Type Strains, Phase IV (KMG-IV): sequencing the most valuable type-strain genomes for metagenomic binning, comparative biology and taxonomic classification.</title>
        <authorList>
            <person name="Goeker M."/>
        </authorList>
    </citation>
    <scope>NUCLEOTIDE SEQUENCE [LARGE SCALE GENOMIC DNA]</scope>
    <source>
        <strain evidence="6 7">DSM 25895</strain>
    </source>
</reference>
<accession>A0A840Y9U0</accession>
<feature type="chain" id="PRO_5032603411" evidence="4">
    <location>
        <begin position="27"/>
        <end position="376"/>
    </location>
</feature>
<dbReference type="InterPro" id="IPR028081">
    <property type="entry name" value="Leu-bd"/>
</dbReference>
<keyword evidence="3" id="KW-0813">Transport</keyword>
<dbReference type="Proteomes" id="UP000562254">
    <property type="component" value="Unassembled WGS sequence"/>
</dbReference>
<dbReference type="InterPro" id="IPR051010">
    <property type="entry name" value="BCAA_transport"/>
</dbReference>